<dbReference type="EMBL" id="CP038462">
    <property type="protein sequence ID" value="QCC76696.1"/>
    <property type="molecule type" value="Genomic_DNA"/>
</dbReference>
<reference evidence="9" key="3">
    <citation type="journal article" date="2019" name="Int. J. Syst. Evol. Microbiol.">
        <title>The Global Catalogue of Microorganisms (GCM) 10K type strain sequencing project: providing services to taxonomists for standard genome sequencing and annotation.</title>
        <authorList>
            <consortium name="The Broad Institute Genomics Platform"/>
            <consortium name="The Broad Institute Genome Sequencing Center for Infectious Disease"/>
            <person name="Wu L."/>
            <person name="Ma J."/>
        </authorList>
    </citation>
    <scope>NUCLEOTIDE SEQUENCE [LARGE SCALE GENOMIC DNA]</scope>
    <source>
        <strain evidence="9">CCM 7403</strain>
    </source>
</reference>
<evidence type="ECO:0000313" key="9">
    <source>
        <dbReference type="Proteomes" id="UP000630594"/>
    </source>
</evidence>
<dbReference type="InterPro" id="IPR014146">
    <property type="entry name" value="LigD_ligase_dom"/>
</dbReference>
<comment type="catalytic activity">
    <reaction evidence="4">
        <text>ATP + (deoxyribonucleotide)n-3'-hydroxyl + 5'-phospho-(deoxyribonucleotide)m = (deoxyribonucleotide)n+m + AMP + diphosphate.</text>
        <dbReference type="EC" id="6.5.1.1"/>
    </reaction>
</comment>
<evidence type="ECO:0000256" key="1">
    <source>
        <dbReference type="ARBA" id="ARBA00007572"/>
    </source>
</evidence>
<evidence type="ECO:0000313" key="6">
    <source>
        <dbReference type="EMBL" id="GGD15427.1"/>
    </source>
</evidence>
<dbReference type="PANTHER" id="PTHR45674">
    <property type="entry name" value="DNA LIGASE 1/3 FAMILY MEMBER"/>
    <property type="match status" value="1"/>
</dbReference>
<dbReference type="GO" id="GO:0006281">
    <property type="term" value="P:DNA repair"/>
    <property type="evidence" value="ECO:0007669"/>
    <property type="project" value="InterPro"/>
</dbReference>
<evidence type="ECO:0000256" key="2">
    <source>
        <dbReference type="ARBA" id="ARBA00012727"/>
    </source>
</evidence>
<protein>
    <recommendedName>
        <fullName evidence="2">DNA ligase (ATP)</fullName>
        <ecNumber evidence="2">6.5.1.1</ecNumber>
    </recommendedName>
</protein>
<dbReference type="SUPFAM" id="SSF50249">
    <property type="entry name" value="Nucleic acid-binding proteins"/>
    <property type="match status" value="1"/>
</dbReference>
<dbReference type="EMBL" id="BMCK01000002">
    <property type="protein sequence ID" value="GGD15427.1"/>
    <property type="molecule type" value="Genomic_DNA"/>
</dbReference>
<evidence type="ECO:0000256" key="3">
    <source>
        <dbReference type="ARBA" id="ARBA00022598"/>
    </source>
</evidence>
<dbReference type="GO" id="GO:0005524">
    <property type="term" value="F:ATP binding"/>
    <property type="evidence" value="ECO:0007669"/>
    <property type="project" value="InterPro"/>
</dbReference>
<keyword evidence="9" id="KW-1185">Reference proteome</keyword>
<organism evidence="7 8">
    <name type="scientific">Nocardioides daphniae</name>
    <dbReference type="NCBI Taxonomy" id="402297"/>
    <lineage>
        <taxon>Bacteria</taxon>
        <taxon>Bacillati</taxon>
        <taxon>Actinomycetota</taxon>
        <taxon>Actinomycetes</taxon>
        <taxon>Propionibacteriales</taxon>
        <taxon>Nocardioidaceae</taxon>
        <taxon>Nocardioides</taxon>
    </lineage>
</organism>
<name>A0A4P7U9Q5_9ACTN</name>
<feature type="domain" description="ATP-dependent DNA ligase family profile" evidence="5">
    <location>
        <begin position="95"/>
        <end position="184"/>
    </location>
</feature>
<dbReference type="OrthoDB" id="9802472at2"/>
<dbReference type="Gene3D" id="3.30.470.30">
    <property type="entry name" value="DNA ligase/mRNA capping enzyme"/>
    <property type="match status" value="1"/>
</dbReference>
<dbReference type="KEGG" id="ndp:E2C04_04720"/>
<proteinExistence type="inferred from homology"/>
<dbReference type="InterPro" id="IPR012309">
    <property type="entry name" value="DNA_ligase_ATP-dep_C"/>
</dbReference>
<sequence>MRPMLATRGDHVPVGDDWIHEVKWDGMRVIVEVAAGRTRLTSRNGNDVTGAFPELATLEVPDLVLDGEVVAFTDGRPDFGALATRFQRRGRGALRGAEAVPATLLAFDVLRLGERDLRREPLSVRRELLESLHLGDDQVQVPPTYDDGQMLLEATRAQSLEGIVSKRLASRYEEGVRSRSWLKFAHRARTSWVVGGWRFETGSTSRIGAVLVGEPTEAGFLYRGRVGSGITGRVGVALKETLEAYAVDANPFDDEVPRPDRLGTQWVRPEVVVDVESLGFSSGGRLRQPSFRGVRVDLSPDDLRSQSREADDA</sequence>
<comment type="similarity">
    <text evidence="1">Belongs to the ATP-dependent DNA ligase family.</text>
</comment>
<dbReference type="PROSITE" id="PS50160">
    <property type="entry name" value="DNA_LIGASE_A3"/>
    <property type="match status" value="1"/>
</dbReference>
<dbReference type="NCBIfam" id="TIGR02779">
    <property type="entry name" value="NHEJ_ligase_lig"/>
    <property type="match status" value="1"/>
</dbReference>
<reference evidence="6" key="2">
    <citation type="journal article" date="2014" name="Int. J. Syst. Evol. Microbiol.">
        <title>Complete genome of a new Firmicutes species belonging to the dominant human colonic microbiota ('Ruminococcus bicirculans') reveals two chromosomes and a selective capacity to utilize plant glucans.</title>
        <authorList>
            <consortium name="NISC Comparative Sequencing Program"/>
            <person name="Wegmann U."/>
            <person name="Louis P."/>
            <person name="Goesmann A."/>
            <person name="Henrissat B."/>
            <person name="Duncan S.H."/>
            <person name="Flint H.J."/>
        </authorList>
    </citation>
    <scope>NUCLEOTIDE SEQUENCE</scope>
    <source>
        <strain evidence="6">CCM 7403</strain>
    </source>
</reference>
<reference evidence="7" key="4">
    <citation type="submission" date="2019-03" db="EMBL/GenBank/DDBJ databases">
        <authorList>
            <person name="Huang Y."/>
        </authorList>
    </citation>
    <scope>NUCLEOTIDE SEQUENCE</scope>
    <source>
        <strain evidence="7">JCM 16608</strain>
    </source>
</reference>
<reference evidence="7 8" key="1">
    <citation type="journal article" date="2008" name="Int. J. Syst. Evol. Microbiol.">
        <title>Nocardioides daphniae sp. nov., isolated from Daphnia cucullata (Crustacea: Cladocera).</title>
        <authorList>
            <person name="Toth E.M."/>
            <person name="Keki Z."/>
            <person name="Homonnay Z.G."/>
            <person name="Borsodi A.K."/>
            <person name="Marialigeti K."/>
            <person name="Schumann P."/>
        </authorList>
    </citation>
    <scope>NUCLEOTIDE SEQUENCE [LARGE SCALE GENOMIC DNA]</scope>
    <source>
        <strain evidence="7 8">JCM 16608</strain>
    </source>
</reference>
<evidence type="ECO:0000256" key="4">
    <source>
        <dbReference type="ARBA" id="ARBA00034003"/>
    </source>
</evidence>
<dbReference type="EC" id="6.5.1.1" evidence="2"/>
<dbReference type="GO" id="GO:0003910">
    <property type="term" value="F:DNA ligase (ATP) activity"/>
    <property type="evidence" value="ECO:0007669"/>
    <property type="project" value="UniProtKB-EC"/>
</dbReference>
<evidence type="ECO:0000313" key="7">
    <source>
        <dbReference type="EMBL" id="QCC76696.1"/>
    </source>
</evidence>
<dbReference type="InterPro" id="IPR050191">
    <property type="entry name" value="ATP-dep_DNA_ligase"/>
</dbReference>
<dbReference type="RefSeq" id="WP_135831744.1">
    <property type="nucleotide sequence ID" value="NZ_BMCK01000002.1"/>
</dbReference>
<dbReference type="PANTHER" id="PTHR45674:SF4">
    <property type="entry name" value="DNA LIGASE 1"/>
    <property type="match status" value="1"/>
</dbReference>
<evidence type="ECO:0000313" key="8">
    <source>
        <dbReference type="Proteomes" id="UP000297025"/>
    </source>
</evidence>
<dbReference type="SUPFAM" id="SSF56091">
    <property type="entry name" value="DNA ligase/mRNA capping enzyme, catalytic domain"/>
    <property type="match status" value="1"/>
</dbReference>
<dbReference type="Proteomes" id="UP000297025">
    <property type="component" value="Chromosome"/>
</dbReference>
<dbReference type="GO" id="GO:0006310">
    <property type="term" value="P:DNA recombination"/>
    <property type="evidence" value="ECO:0007669"/>
    <property type="project" value="InterPro"/>
</dbReference>
<dbReference type="Gene3D" id="3.30.1490.70">
    <property type="match status" value="1"/>
</dbReference>
<evidence type="ECO:0000259" key="5">
    <source>
        <dbReference type="PROSITE" id="PS50160"/>
    </source>
</evidence>
<dbReference type="Pfam" id="PF01068">
    <property type="entry name" value="DNA_ligase_A_M"/>
    <property type="match status" value="1"/>
</dbReference>
<reference evidence="6" key="5">
    <citation type="submission" date="2024-05" db="EMBL/GenBank/DDBJ databases">
        <authorList>
            <person name="Sun Q."/>
            <person name="Sedlacek I."/>
        </authorList>
    </citation>
    <scope>NUCLEOTIDE SEQUENCE</scope>
    <source>
        <strain evidence="6">CCM 7403</strain>
    </source>
</reference>
<dbReference type="CDD" id="cd07971">
    <property type="entry name" value="OBF_DNA_ligase_LigD"/>
    <property type="match status" value="1"/>
</dbReference>
<dbReference type="InterPro" id="IPR012340">
    <property type="entry name" value="NA-bd_OB-fold"/>
</dbReference>
<dbReference type="InterPro" id="IPR012310">
    <property type="entry name" value="DNA_ligase_ATP-dep_cent"/>
</dbReference>
<keyword evidence="3 7" id="KW-0436">Ligase</keyword>
<dbReference type="Proteomes" id="UP000630594">
    <property type="component" value="Unassembled WGS sequence"/>
</dbReference>
<accession>A0A4P7U9Q5</accession>
<gene>
    <name evidence="7" type="ORF">E2C04_04720</name>
    <name evidence="6" type="ORF">GCM10007231_13030</name>
</gene>
<dbReference type="AlphaFoldDB" id="A0A4P7U9Q5"/>
<dbReference type="Gene3D" id="2.40.50.140">
    <property type="entry name" value="Nucleic acid-binding proteins"/>
    <property type="match status" value="1"/>
</dbReference>
<dbReference type="CDD" id="cd07906">
    <property type="entry name" value="Adenylation_DNA_ligase_LigD_LigC"/>
    <property type="match status" value="1"/>
</dbReference>
<dbReference type="Pfam" id="PF04679">
    <property type="entry name" value="DNA_ligase_A_C"/>
    <property type="match status" value="1"/>
</dbReference>